<evidence type="ECO:0000313" key="6">
    <source>
        <dbReference type="EMBL" id="KAK9924509.1"/>
    </source>
</evidence>
<dbReference type="InterPro" id="IPR032474">
    <property type="entry name" value="Argonaute_N"/>
</dbReference>
<feature type="domain" description="Piwi" evidence="5">
    <location>
        <begin position="467"/>
        <end position="525"/>
    </location>
</feature>
<evidence type="ECO:0000256" key="1">
    <source>
        <dbReference type="ARBA" id="ARBA00008201"/>
    </source>
</evidence>
<evidence type="ECO:0000313" key="7">
    <source>
        <dbReference type="Proteomes" id="UP001457282"/>
    </source>
</evidence>
<dbReference type="PROSITE" id="PS50821">
    <property type="entry name" value="PAZ"/>
    <property type="match status" value="1"/>
</dbReference>
<keyword evidence="3" id="KW-0687">Ribonucleoprotein</keyword>
<dbReference type="InterPro" id="IPR036397">
    <property type="entry name" value="RNaseH_sf"/>
</dbReference>
<evidence type="ECO:0000256" key="2">
    <source>
        <dbReference type="ARBA" id="ARBA00022491"/>
    </source>
</evidence>
<name>A0AAW1WLN3_RUBAR</name>
<dbReference type="AlphaFoldDB" id="A0AAW1WLN3"/>
<evidence type="ECO:0000259" key="4">
    <source>
        <dbReference type="PROSITE" id="PS50821"/>
    </source>
</evidence>
<dbReference type="PANTHER" id="PTHR22891">
    <property type="entry name" value="EUKARYOTIC TRANSLATION INITIATION FACTOR 2C"/>
    <property type="match status" value="1"/>
</dbReference>
<comment type="caution">
    <text evidence="6">The sequence shown here is derived from an EMBL/GenBank/DDBJ whole genome shotgun (WGS) entry which is preliminary data.</text>
</comment>
<dbReference type="SUPFAM" id="SSF101690">
    <property type="entry name" value="PAZ domain"/>
    <property type="match status" value="1"/>
</dbReference>
<reference evidence="6 7" key="1">
    <citation type="journal article" date="2023" name="G3 (Bethesda)">
        <title>A chromosome-length genome assembly and annotation of blackberry (Rubus argutus, cv. 'Hillquist').</title>
        <authorList>
            <person name="Bruna T."/>
            <person name="Aryal R."/>
            <person name="Dudchenko O."/>
            <person name="Sargent D.J."/>
            <person name="Mead D."/>
            <person name="Buti M."/>
            <person name="Cavallini A."/>
            <person name="Hytonen T."/>
            <person name="Andres J."/>
            <person name="Pham M."/>
            <person name="Weisz D."/>
            <person name="Mascagni F."/>
            <person name="Usai G."/>
            <person name="Natali L."/>
            <person name="Bassil N."/>
            <person name="Fernandez G.E."/>
            <person name="Lomsadze A."/>
            <person name="Armour M."/>
            <person name="Olukolu B."/>
            <person name="Poorten T."/>
            <person name="Britton C."/>
            <person name="Davik J."/>
            <person name="Ashrafi H."/>
            <person name="Aiden E.L."/>
            <person name="Borodovsky M."/>
            <person name="Worthington M."/>
        </authorList>
    </citation>
    <scope>NUCLEOTIDE SEQUENCE [LARGE SCALE GENOMIC DNA]</scope>
    <source>
        <strain evidence="6">PI 553951</strain>
    </source>
</reference>
<dbReference type="Pfam" id="PF02170">
    <property type="entry name" value="PAZ"/>
    <property type="match status" value="1"/>
</dbReference>
<dbReference type="Gene3D" id="2.170.260.10">
    <property type="entry name" value="paz domain"/>
    <property type="match status" value="1"/>
</dbReference>
<feature type="domain" description="PAZ" evidence="4">
    <location>
        <begin position="212"/>
        <end position="320"/>
    </location>
</feature>
<dbReference type="Proteomes" id="UP001457282">
    <property type="component" value="Unassembled WGS sequence"/>
</dbReference>
<evidence type="ECO:0000259" key="5">
    <source>
        <dbReference type="PROSITE" id="PS50822"/>
    </source>
</evidence>
<dbReference type="GO" id="GO:0003723">
    <property type="term" value="F:RNA binding"/>
    <property type="evidence" value="ECO:0007669"/>
    <property type="project" value="InterPro"/>
</dbReference>
<dbReference type="Pfam" id="PF16486">
    <property type="entry name" value="ArgoN"/>
    <property type="match status" value="1"/>
</dbReference>
<dbReference type="CDD" id="cd02846">
    <property type="entry name" value="PAZ_argonaute_like"/>
    <property type="match status" value="1"/>
</dbReference>
<evidence type="ECO:0000256" key="3">
    <source>
        <dbReference type="ARBA" id="ARBA00023274"/>
    </source>
</evidence>
<keyword evidence="2" id="KW-0678">Repressor</keyword>
<keyword evidence="7" id="KW-1185">Reference proteome</keyword>
<dbReference type="GO" id="GO:0051607">
    <property type="term" value="P:defense response to virus"/>
    <property type="evidence" value="ECO:0007669"/>
    <property type="project" value="UniProtKB-ARBA"/>
</dbReference>
<organism evidence="6 7">
    <name type="scientific">Rubus argutus</name>
    <name type="common">Southern blackberry</name>
    <dbReference type="NCBI Taxonomy" id="59490"/>
    <lineage>
        <taxon>Eukaryota</taxon>
        <taxon>Viridiplantae</taxon>
        <taxon>Streptophyta</taxon>
        <taxon>Embryophyta</taxon>
        <taxon>Tracheophyta</taxon>
        <taxon>Spermatophyta</taxon>
        <taxon>Magnoliopsida</taxon>
        <taxon>eudicotyledons</taxon>
        <taxon>Gunneridae</taxon>
        <taxon>Pentapetalae</taxon>
        <taxon>rosids</taxon>
        <taxon>fabids</taxon>
        <taxon>Rosales</taxon>
        <taxon>Rosaceae</taxon>
        <taxon>Rosoideae</taxon>
        <taxon>Rosoideae incertae sedis</taxon>
        <taxon>Rubus</taxon>
    </lineage>
</organism>
<dbReference type="InterPro" id="IPR003165">
    <property type="entry name" value="Piwi"/>
</dbReference>
<dbReference type="PROSITE" id="PS50822">
    <property type="entry name" value="PIWI"/>
    <property type="match status" value="1"/>
</dbReference>
<dbReference type="Pfam" id="PF02171">
    <property type="entry name" value="Piwi"/>
    <property type="match status" value="1"/>
</dbReference>
<proteinExistence type="inferred from homology"/>
<dbReference type="SUPFAM" id="SSF53098">
    <property type="entry name" value="Ribonuclease H-like"/>
    <property type="match status" value="1"/>
</dbReference>
<comment type="similarity">
    <text evidence="1">Belongs to the argonaute family. Ago subfamily.</text>
</comment>
<accession>A0AAW1WLN3</accession>
<sequence>MWKMHTIARKPLQSFCEDAYLLSILLFYQYSVHITSEGKRAVEGNGIGRKLVDGLYQTYSSALASKKFAYDGEKALYTVGPLPQNKLEFTVTLYCLLYKNSYIFPTGIVLFFCVNENGSPSGVTEKRARRSLQSKIFTVELSYAAKIPLKSIALALKGADVDNTQEALRVLDIILQQQAVNMGCLLVRQPFFHDDSRNFTDVGAGVIGVRAFHSSFQPRNIDWVKAKRMLKNMRIKTRHCNMEFKIIGISEKPCNLQFFPMKLKTGDGASEGETTDITVFEYFTKHCGIELTYSAYLPCLDGGKPKRPNYLPLELCVLVSLRRQKPQDRIRTLTDAVSKYHYDSDLVLTTCGISIEKQLTQIEGCILDTPKVGNSEDCIPFKGRWNFNNKTLLNPTRIDRWIVVNFSARCDTSHISRELINSGRKKGILIERPFMLLEEEPRSRRQSHAIRVEKMFEQIQTKLPRNSRPAHYHVLLDEIDFSPDDLQNLIHSLSYVYQRSTMAISIVAPICYAHLAAAQMGQFMKLHDKVQGSMFFC</sequence>
<dbReference type="Gene3D" id="3.30.420.10">
    <property type="entry name" value="Ribonuclease H-like superfamily/Ribonuclease H"/>
    <property type="match status" value="1"/>
</dbReference>
<dbReference type="InterPro" id="IPR003100">
    <property type="entry name" value="PAZ_dom"/>
</dbReference>
<gene>
    <name evidence="6" type="ORF">M0R45_032874</name>
</gene>
<protein>
    <submittedName>
        <fullName evidence="6">Uncharacterized protein</fullName>
    </submittedName>
</protein>
<dbReference type="SMART" id="SM00950">
    <property type="entry name" value="Piwi"/>
    <property type="match status" value="1"/>
</dbReference>
<dbReference type="InterPro" id="IPR036085">
    <property type="entry name" value="PAZ_dom_sf"/>
</dbReference>
<dbReference type="InterPro" id="IPR012337">
    <property type="entry name" value="RNaseH-like_sf"/>
</dbReference>
<dbReference type="EMBL" id="JBEDUW010000006">
    <property type="protein sequence ID" value="KAK9924509.1"/>
    <property type="molecule type" value="Genomic_DNA"/>
</dbReference>
<dbReference type="GO" id="GO:1990904">
    <property type="term" value="C:ribonucleoprotein complex"/>
    <property type="evidence" value="ECO:0007669"/>
    <property type="project" value="UniProtKB-KW"/>
</dbReference>